<organism evidence="1 2">
    <name type="scientific">Alteromonas marina</name>
    <dbReference type="NCBI Taxonomy" id="203795"/>
    <lineage>
        <taxon>Bacteria</taxon>
        <taxon>Pseudomonadati</taxon>
        <taxon>Pseudomonadota</taxon>
        <taxon>Gammaproteobacteria</taxon>
        <taxon>Alteromonadales</taxon>
        <taxon>Alteromonadaceae</taxon>
        <taxon>Alteromonas/Salinimonas group</taxon>
        <taxon>Alteromonas</taxon>
    </lineage>
</organism>
<sequence length="68" mass="7281">GDWGYVRIPSTGEADIAYAAFSYGGDNNTRADHPAQIIIDGKAALRNVSISNIEDVSTTYDRAHGVLI</sequence>
<feature type="non-terminal residue" evidence="1">
    <location>
        <position position="68"/>
    </location>
</feature>
<feature type="non-terminal residue" evidence="1">
    <location>
        <position position="1"/>
    </location>
</feature>
<dbReference type="AlphaFoldDB" id="A0A0B3XZE9"/>
<comment type="caution">
    <text evidence="1">The sequence shown here is derived from an EMBL/GenBank/DDBJ whole genome shotgun (WGS) entry which is preliminary data.</text>
</comment>
<dbReference type="Proteomes" id="UP000031197">
    <property type="component" value="Unassembled WGS sequence"/>
</dbReference>
<protein>
    <submittedName>
        <fullName evidence="1">Uncharacterized protein</fullName>
    </submittedName>
</protein>
<dbReference type="EMBL" id="JWLW01000052">
    <property type="protein sequence ID" value="KHT46770.1"/>
    <property type="molecule type" value="Genomic_DNA"/>
</dbReference>
<keyword evidence="2" id="KW-1185">Reference proteome</keyword>
<gene>
    <name evidence="1" type="ORF">RJ41_14695</name>
</gene>
<evidence type="ECO:0000313" key="2">
    <source>
        <dbReference type="Proteomes" id="UP000031197"/>
    </source>
</evidence>
<dbReference type="RefSeq" id="WP_039222391.1">
    <property type="nucleotide sequence ID" value="NZ_JWLW01000052.1"/>
</dbReference>
<name>A0A0B3XZE9_9ALTE</name>
<reference evidence="1 2" key="1">
    <citation type="submission" date="2014-12" db="EMBL/GenBank/DDBJ databases">
        <title>Genome sequencing of Alteromonas marina AD001.</title>
        <authorList>
            <person name="Adrian T.G.S."/>
            <person name="Chan K.G."/>
        </authorList>
    </citation>
    <scope>NUCLEOTIDE SEQUENCE [LARGE SCALE GENOMIC DNA]</scope>
    <source>
        <strain evidence="1 2">AD001</strain>
    </source>
</reference>
<accession>A0A0B3XZE9</accession>
<evidence type="ECO:0000313" key="1">
    <source>
        <dbReference type="EMBL" id="KHT46770.1"/>
    </source>
</evidence>
<proteinExistence type="predicted"/>